<feature type="binding site" evidence="9">
    <location>
        <position position="10"/>
    </location>
    <ligand>
        <name>Mg(2+)</name>
        <dbReference type="ChEBI" id="CHEBI:18420"/>
    </ligand>
</feature>
<keyword evidence="2 9" id="KW-0963">Cytoplasm</keyword>
<dbReference type="RefSeq" id="WP_346336091.1">
    <property type="nucleotide sequence ID" value="NZ_JBBYXI010000001.1"/>
</dbReference>
<keyword evidence="7 9" id="KW-0067">ATP-binding</keyword>
<keyword evidence="4 9" id="KW-0479">Metal-binding</keyword>
<keyword evidence="5 9" id="KW-0547">Nucleotide-binding</keyword>
<sequence>MNKTLTLVINCGSSSLKFALMPNESGEDPVLSGLAERLGDSDASITYKSSEGKKEESLNGGDHATALEALINHIDQKGLLASVTAVGHRVVHGGEEFHKSVLIDDKVIAAIERCSPLAPLHNPPNLLGIRVAREKLPALPQVAVFDTAFHQTMEPQAYLYALPMEYYREYGVRRYGFHGTSHRFVSDETRRMLALDPKDHGIVIAHLGNGASATAVKNGESVDTTMGLTPLEGLVMGTRSGDVDPGALVYLANRANMSINDLDNMLNRKSGLLGLSELSNDCRTLEEEAAKGHPGAKIALDVFAHRLARLIGGLAMSLDRLDAVTFTGGIGENSSLLRKMTIERLKPFGIVLDDAANEKCVRGTSGVISGATGPKALVVATNEELMIARDTLAIANASR</sequence>
<feature type="binding site" evidence="9">
    <location>
        <position position="383"/>
    </location>
    <ligand>
        <name>Mg(2+)</name>
        <dbReference type="ChEBI" id="CHEBI:18420"/>
    </ligand>
</feature>
<comment type="pathway">
    <text evidence="9">Metabolic intermediate biosynthesis; acetyl-CoA biosynthesis; acetyl-CoA from acetate: step 1/2.</text>
</comment>
<dbReference type="GO" id="GO:0008776">
    <property type="term" value="F:acetate kinase activity"/>
    <property type="evidence" value="ECO:0007669"/>
    <property type="project" value="UniProtKB-EC"/>
</dbReference>
<dbReference type="Pfam" id="PF00871">
    <property type="entry name" value="Acetate_kinase"/>
    <property type="match status" value="1"/>
</dbReference>
<comment type="function">
    <text evidence="9">Catalyzes the formation of acetyl phosphate from acetate and ATP. Can also catalyze the reverse reaction.</text>
</comment>
<keyword evidence="3 9" id="KW-0808">Transferase</keyword>
<comment type="subunit">
    <text evidence="9">Homodimer.</text>
</comment>
<evidence type="ECO:0000256" key="4">
    <source>
        <dbReference type="ARBA" id="ARBA00022723"/>
    </source>
</evidence>
<gene>
    <name evidence="9" type="primary">ackA</name>
    <name evidence="11" type="ORF">WJT86_03490</name>
</gene>
<evidence type="ECO:0000256" key="10">
    <source>
        <dbReference type="RuleBase" id="RU003835"/>
    </source>
</evidence>
<feature type="site" description="Transition state stabilizer" evidence="9">
    <location>
        <position position="239"/>
    </location>
</feature>
<evidence type="ECO:0000313" key="11">
    <source>
        <dbReference type="EMBL" id="MEN3930123.1"/>
    </source>
</evidence>
<dbReference type="NCBIfam" id="TIGR00016">
    <property type="entry name" value="ackA"/>
    <property type="match status" value="1"/>
</dbReference>
<dbReference type="SUPFAM" id="SSF53067">
    <property type="entry name" value="Actin-like ATPase domain"/>
    <property type="match status" value="2"/>
</dbReference>
<dbReference type="Proteomes" id="UP001418637">
    <property type="component" value="Unassembled WGS sequence"/>
</dbReference>
<dbReference type="HAMAP" id="MF_00020">
    <property type="entry name" value="Acetate_kinase"/>
    <property type="match status" value="1"/>
</dbReference>
<dbReference type="InterPro" id="IPR023865">
    <property type="entry name" value="Aliphatic_acid_kinase_CS"/>
</dbReference>
<evidence type="ECO:0000313" key="12">
    <source>
        <dbReference type="Proteomes" id="UP001418637"/>
    </source>
</evidence>
<evidence type="ECO:0000256" key="2">
    <source>
        <dbReference type="ARBA" id="ARBA00022490"/>
    </source>
</evidence>
<feature type="binding site" evidence="9">
    <location>
        <begin position="206"/>
        <end position="210"/>
    </location>
    <ligand>
        <name>ATP</name>
        <dbReference type="ChEBI" id="CHEBI:30616"/>
    </ligand>
</feature>
<evidence type="ECO:0000256" key="7">
    <source>
        <dbReference type="ARBA" id="ARBA00022840"/>
    </source>
</evidence>
<feature type="binding site" evidence="9">
    <location>
        <position position="17"/>
    </location>
    <ligand>
        <name>ATP</name>
        <dbReference type="ChEBI" id="CHEBI:30616"/>
    </ligand>
</feature>
<dbReference type="InterPro" id="IPR004372">
    <property type="entry name" value="Ac/propionate_kinase"/>
</dbReference>
<feature type="active site" description="Proton donor/acceptor" evidence="9">
    <location>
        <position position="146"/>
    </location>
</feature>
<evidence type="ECO:0000256" key="1">
    <source>
        <dbReference type="ARBA" id="ARBA00008748"/>
    </source>
</evidence>
<evidence type="ECO:0000256" key="5">
    <source>
        <dbReference type="ARBA" id="ARBA00022741"/>
    </source>
</evidence>
<dbReference type="PROSITE" id="PS01076">
    <property type="entry name" value="ACETATE_KINASE_2"/>
    <property type="match status" value="1"/>
</dbReference>
<comment type="cofactor">
    <cofactor evidence="9">
        <name>Mg(2+)</name>
        <dbReference type="ChEBI" id="CHEBI:18420"/>
    </cofactor>
    <cofactor evidence="9">
        <name>Mn(2+)</name>
        <dbReference type="ChEBI" id="CHEBI:29035"/>
    </cofactor>
    <text evidence="9">Mg(2+). Can also accept Mn(2+).</text>
</comment>
<feature type="binding site" evidence="9">
    <location>
        <begin position="329"/>
        <end position="333"/>
    </location>
    <ligand>
        <name>ATP</name>
        <dbReference type="ChEBI" id="CHEBI:30616"/>
    </ligand>
</feature>
<feature type="binding site" evidence="9">
    <location>
        <position position="89"/>
    </location>
    <ligand>
        <name>substrate</name>
    </ligand>
</feature>
<comment type="similarity">
    <text evidence="1 9 10">Belongs to the acetokinase family.</text>
</comment>
<reference evidence="11 12" key="1">
    <citation type="submission" date="2024-04" db="EMBL/GenBank/DDBJ databases">
        <title>A novel species isolated from cricket.</title>
        <authorList>
            <person name="Wang H.-C."/>
        </authorList>
    </citation>
    <scope>NUCLEOTIDE SEQUENCE [LARGE SCALE GENOMIC DNA]</scope>
    <source>
        <strain evidence="11 12">WL0021</strain>
    </source>
</reference>
<dbReference type="PANTHER" id="PTHR21060:SF21">
    <property type="entry name" value="ACETATE KINASE"/>
    <property type="match status" value="1"/>
</dbReference>
<dbReference type="EC" id="2.7.2.1" evidence="9"/>
<feature type="site" description="Transition state stabilizer" evidence="9">
    <location>
        <position position="178"/>
    </location>
</feature>
<keyword evidence="8 9" id="KW-0460">Magnesium</keyword>
<evidence type="ECO:0000256" key="6">
    <source>
        <dbReference type="ARBA" id="ARBA00022777"/>
    </source>
</evidence>
<dbReference type="PROSITE" id="PS01075">
    <property type="entry name" value="ACETATE_KINASE_1"/>
    <property type="match status" value="1"/>
</dbReference>
<dbReference type="PRINTS" id="PR00471">
    <property type="entry name" value="ACETATEKNASE"/>
</dbReference>
<evidence type="ECO:0000256" key="9">
    <source>
        <dbReference type="HAMAP-Rule" id="MF_00020"/>
    </source>
</evidence>
<feature type="binding site" evidence="9">
    <location>
        <begin position="281"/>
        <end position="283"/>
    </location>
    <ligand>
        <name>ATP</name>
        <dbReference type="ChEBI" id="CHEBI:30616"/>
    </ligand>
</feature>
<dbReference type="InterPro" id="IPR000890">
    <property type="entry name" value="Aliphatic_acid_kin_short-chain"/>
</dbReference>
<protein>
    <recommendedName>
        <fullName evidence="9">Acetate kinase</fullName>
        <ecNumber evidence="9">2.7.2.1</ecNumber>
    </recommendedName>
    <alternativeName>
        <fullName evidence="9">Acetokinase</fullName>
    </alternativeName>
</protein>
<dbReference type="InterPro" id="IPR043129">
    <property type="entry name" value="ATPase_NBD"/>
</dbReference>
<evidence type="ECO:0000256" key="3">
    <source>
        <dbReference type="ARBA" id="ARBA00022679"/>
    </source>
</evidence>
<keyword evidence="12" id="KW-1185">Reference proteome</keyword>
<dbReference type="PANTHER" id="PTHR21060">
    <property type="entry name" value="ACETATE KINASE"/>
    <property type="match status" value="1"/>
</dbReference>
<comment type="catalytic activity">
    <reaction evidence="9">
        <text>acetate + ATP = acetyl phosphate + ADP</text>
        <dbReference type="Rhea" id="RHEA:11352"/>
        <dbReference type="ChEBI" id="CHEBI:22191"/>
        <dbReference type="ChEBI" id="CHEBI:30089"/>
        <dbReference type="ChEBI" id="CHEBI:30616"/>
        <dbReference type="ChEBI" id="CHEBI:456216"/>
        <dbReference type="EC" id="2.7.2.1"/>
    </reaction>
</comment>
<comment type="caution">
    <text evidence="11">The sequence shown here is derived from an EMBL/GenBank/DDBJ whole genome shotgun (WGS) entry which is preliminary data.</text>
</comment>
<dbReference type="CDD" id="cd24010">
    <property type="entry name" value="ASKHA_NBD_AcK_PK"/>
    <property type="match status" value="1"/>
</dbReference>
<evidence type="ECO:0000256" key="8">
    <source>
        <dbReference type="ARBA" id="ARBA00022842"/>
    </source>
</evidence>
<dbReference type="PIRSF" id="PIRSF000722">
    <property type="entry name" value="Acetate_prop_kin"/>
    <property type="match status" value="1"/>
</dbReference>
<keyword evidence="6 9" id="KW-0418">Kinase</keyword>
<organism evidence="11 12">
    <name type="scientific">Hohaiivirga grylli</name>
    <dbReference type="NCBI Taxonomy" id="3133970"/>
    <lineage>
        <taxon>Bacteria</taxon>
        <taxon>Pseudomonadati</taxon>
        <taxon>Pseudomonadota</taxon>
        <taxon>Alphaproteobacteria</taxon>
        <taxon>Hyphomicrobiales</taxon>
        <taxon>Methylobacteriaceae</taxon>
        <taxon>Hohaiivirga</taxon>
    </lineage>
</organism>
<comment type="subcellular location">
    <subcellularLocation>
        <location evidence="9">Cytoplasm</location>
    </subcellularLocation>
</comment>
<accession>A0ABV0BGP9</accession>
<dbReference type="Gene3D" id="3.30.420.40">
    <property type="match status" value="2"/>
</dbReference>
<dbReference type="EMBL" id="JBBYXI010000001">
    <property type="protein sequence ID" value="MEN3930123.1"/>
    <property type="molecule type" value="Genomic_DNA"/>
</dbReference>
<proteinExistence type="inferred from homology"/>
<name>A0ABV0BGP9_9HYPH</name>